<evidence type="ECO:0008006" key="4">
    <source>
        <dbReference type="Google" id="ProtNLM"/>
    </source>
</evidence>
<dbReference type="PROSITE" id="PS51257">
    <property type="entry name" value="PROKAR_LIPOPROTEIN"/>
    <property type="match status" value="1"/>
</dbReference>
<feature type="signal peptide" evidence="1">
    <location>
        <begin position="1"/>
        <end position="22"/>
    </location>
</feature>
<feature type="chain" id="PRO_5047473514" description="Lipoprotein" evidence="1">
    <location>
        <begin position="23"/>
        <end position="199"/>
    </location>
</feature>
<protein>
    <recommendedName>
        <fullName evidence="4">Lipoprotein</fullName>
    </recommendedName>
</protein>
<keyword evidence="1" id="KW-0732">Signal</keyword>
<proteinExistence type="predicted"/>
<reference evidence="2" key="1">
    <citation type="submission" date="2022-01" db="EMBL/GenBank/DDBJ databases">
        <authorList>
            <person name="Criscuolo A."/>
        </authorList>
    </citation>
    <scope>NUCLEOTIDE SEQUENCE</scope>
    <source>
        <strain evidence="2">CIP111893</strain>
    </source>
</reference>
<accession>A0ABM9C7X3</accession>
<dbReference type="Proteomes" id="UP000838686">
    <property type="component" value="Unassembled WGS sequence"/>
</dbReference>
<comment type="caution">
    <text evidence="2">The sequence shown here is derived from an EMBL/GenBank/DDBJ whole genome shotgun (WGS) entry which is preliminary data.</text>
</comment>
<evidence type="ECO:0000313" key="2">
    <source>
        <dbReference type="EMBL" id="CAH1204327.1"/>
    </source>
</evidence>
<evidence type="ECO:0000313" key="3">
    <source>
        <dbReference type="Proteomes" id="UP000838686"/>
    </source>
</evidence>
<dbReference type="EMBL" id="CAKMMF010000010">
    <property type="protein sequence ID" value="CAH1204327.1"/>
    <property type="molecule type" value="Genomic_DNA"/>
</dbReference>
<evidence type="ECO:0000256" key="1">
    <source>
        <dbReference type="SAM" id="SignalP"/>
    </source>
</evidence>
<sequence>MGRNIAFFFVLSLILMSSCSDSNYITNNSKPVSQQSPQEISNHSQLIHYSEYQQIFETFTKELSISGYSYKSGSVGPNIVIMDKDLSFNKREYLTLDGKFDMNNTQPTSELLLFENEDSSKQLAIRISYTTSYIGNDLVDWSSSRGYSGTNEALAKKTDLVTLSYKNLILTILQTSEEEADMEASKTAVRSIISIISKY</sequence>
<name>A0ABM9C7X3_9BACL</name>
<gene>
    <name evidence="2" type="ORF">PAECIP111893_02224</name>
</gene>
<dbReference type="RefSeq" id="WP_236341731.1">
    <property type="nucleotide sequence ID" value="NZ_CAKMMF010000010.1"/>
</dbReference>
<keyword evidence="3" id="KW-1185">Reference proteome</keyword>
<organism evidence="2 3">
    <name type="scientific">Paenibacillus plantiphilus</name>
    <dbReference type="NCBI Taxonomy" id="2905650"/>
    <lineage>
        <taxon>Bacteria</taxon>
        <taxon>Bacillati</taxon>
        <taxon>Bacillota</taxon>
        <taxon>Bacilli</taxon>
        <taxon>Bacillales</taxon>
        <taxon>Paenibacillaceae</taxon>
        <taxon>Paenibacillus</taxon>
    </lineage>
</organism>